<dbReference type="Proteomes" id="UP000801864">
    <property type="component" value="Unassembled WGS sequence"/>
</dbReference>
<accession>A0A9P4XQN5</accession>
<dbReference type="GO" id="GO:0003824">
    <property type="term" value="F:catalytic activity"/>
    <property type="evidence" value="ECO:0007669"/>
    <property type="project" value="InterPro"/>
</dbReference>
<evidence type="ECO:0000313" key="1">
    <source>
        <dbReference type="EMBL" id="KAF3076253.1"/>
    </source>
</evidence>
<proteinExistence type="predicted"/>
<organism evidence="1 2">
    <name type="scientific">Trichoderma lentiforme</name>
    <dbReference type="NCBI Taxonomy" id="1567552"/>
    <lineage>
        <taxon>Eukaryota</taxon>
        <taxon>Fungi</taxon>
        <taxon>Dikarya</taxon>
        <taxon>Ascomycota</taxon>
        <taxon>Pezizomycotina</taxon>
        <taxon>Sordariomycetes</taxon>
        <taxon>Hypocreomycetidae</taxon>
        <taxon>Hypocreales</taxon>
        <taxon>Hypocreaceae</taxon>
        <taxon>Trichoderma</taxon>
    </lineage>
</organism>
<dbReference type="AlphaFoldDB" id="A0A9P4XQN5"/>
<protein>
    <recommendedName>
        <fullName evidence="3">Nucleoside phosphorylase domain-containing protein</fullName>
    </recommendedName>
</protein>
<name>A0A9P4XQN5_9HYPO</name>
<dbReference type="EMBL" id="QLNT01000002">
    <property type="protein sequence ID" value="KAF3076253.1"/>
    <property type="molecule type" value="Genomic_DNA"/>
</dbReference>
<comment type="caution">
    <text evidence="1">The sequence shown here is derived from an EMBL/GenBank/DDBJ whole genome shotgun (WGS) entry which is preliminary data.</text>
</comment>
<dbReference type="PANTHER" id="PTHR46082:SF11">
    <property type="entry name" value="AAA+ ATPASE DOMAIN-CONTAINING PROTEIN-RELATED"/>
    <property type="match status" value="1"/>
</dbReference>
<evidence type="ECO:0000313" key="2">
    <source>
        <dbReference type="Proteomes" id="UP000801864"/>
    </source>
</evidence>
<dbReference type="InterPro" id="IPR035994">
    <property type="entry name" value="Nucleoside_phosphorylase_sf"/>
</dbReference>
<evidence type="ECO:0008006" key="3">
    <source>
        <dbReference type="Google" id="ProtNLM"/>
    </source>
</evidence>
<dbReference type="Gene3D" id="3.40.50.1580">
    <property type="entry name" value="Nucleoside phosphorylase domain"/>
    <property type="match status" value="1"/>
</dbReference>
<dbReference type="PANTHER" id="PTHR46082">
    <property type="entry name" value="ATP/GTP-BINDING PROTEIN-RELATED"/>
    <property type="match status" value="1"/>
</dbReference>
<gene>
    <name evidence="1" type="ORF">CFAM422_001036</name>
</gene>
<keyword evidence="2" id="KW-1185">Reference proteome</keyword>
<sequence>MSHPGLPEEPTPFGVSEKKQLSYHAYTFGWICALRCLLDEQHEQLPSAARDDNSYLLGRMAGHNVVIAFTGSGNYGKNAAAQTTGHMIRPLHNIRFGLLVGVGGGTPNRPDPHDPLNDVRLGDVVVGVPKGNHGKPLDLSHFMLIVPG</sequence>
<dbReference type="SUPFAM" id="SSF53167">
    <property type="entry name" value="Purine and uridine phosphorylases"/>
    <property type="match status" value="1"/>
</dbReference>
<dbReference type="InterPro" id="IPR053137">
    <property type="entry name" value="NLR-like"/>
</dbReference>
<dbReference type="GO" id="GO:0009116">
    <property type="term" value="P:nucleoside metabolic process"/>
    <property type="evidence" value="ECO:0007669"/>
    <property type="project" value="InterPro"/>
</dbReference>
<reference evidence="1 2" key="1">
    <citation type="submission" date="2018-06" db="EMBL/GenBank/DDBJ databases">
        <title>Genome analysis of cellulolytic fungus Trichoderma lentiforme CFAM-422.</title>
        <authorList>
            <person name="Steindorff A.S."/>
            <person name="Formighieri E.F."/>
            <person name="Midorikawa G.E.O."/>
            <person name="Tamietti M.S."/>
            <person name="Ramos E.Z."/>
            <person name="Silva A.S."/>
            <person name="Bon E.P.S."/>
            <person name="Mendes T.D."/>
            <person name="Damaso M.C.T."/>
            <person name="Favaro L.C.L."/>
        </authorList>
    </citation>
    <scope>NUCLEOTIDE SEQUENCE [LARGE SCALE GENOMIC DNA]</scope>
    <source>
        <strain evidence="1 2">CFAM-422</strain>
    </source>
</reference>